<evidence type="ECO:0000256" key="1">
    <source>
        <dbReference type="ARBA" id="ARBA00006534"/>
    </source>
</evidence>
<evidence type="ECO:0000313" key="5">
    <source>
        <dbReference type="EMBL" id="PVE76191.1"/>
    </source>
</evidence>
<comment type="caution">
    <text evidence="5">The sequence shown here is derived from an EMBL/GenBank/DDBJ whole genome shotgun (WGS) entry which is preliminary data.</text>
</comment>
<evidence type="ECO:0000256" key="4">
    <source>
        <dbReference type="ARBA" id="ARBA00022825"/>
    </source>
</evidence>
<dbReference type="EMBL" id="QDFT01000010">
    <property type="protein sequence ID" value="PVE76191.1"/>
    <property type="molecule type" value="Genomic_DNA"/>
</dbReference>
<keyword evidence="4" id="KW-0720">Serine protease</keyword>
<sequence length="214" mass="22518">MNLLLLSRHIGAVTPFLEGVVAGWPRPLRIGYVDDAQAPFSDAPFVVEEYDALKGLGHEVIRITLRDMPASELDRALAGLDVVYVASGSTFALLEALRATGGGRVLSDRVRAGLPYIGASAGSIVAGPDITPASLMDDPADGPALTSLDGLALVDQVVIPHADGLLPPYPPELIDRTLKTYGADYVLLPLRDDEALLIRSGQGRVVDSAPASRS</sequence>
<gene>
    <name evidence="5" type="ORF">DC432_06080</name>
</gene>
<organism evidence="5 6">
    <name type="scientific">Microbacterium testaceum</name>
    <name type="common">Aureobacterium testaceum</name>
    <name type="synonym">Brevibacterium testaceum</name>
    <dbReference type="NCBI Taxonomy" id="2033"/>
    <lineage>
        <taxon>Bacteria</taxon>
        <taxon>Bacillati</taxon>
        <taxon>Actinomycetota</taxon>
        <taxon>Actinomycetes</taxon>
        <taxon>Micrococcales</taxon>
        <taxon>Microbacteriaceae</taxon>
        <taxon>Microbacterium</taxon>
    </lineage>
</organism>
<dbReference type="InterPro" id="IPR005320">
    <property type="entry name" value="Peptidase_S51"/>
</dbReference>
<proteinExistence type="inferred from homology"/>
<dbReference type="SUPFAM" id="SSF52317">
    <property type="entry name" value="Class I glutamine amidotransferase-like"/>
    <property type="match status" value="1"/>
</dbReference>
<accession>A0A2T7WNM3</accession>
<evidence type="ECO:0000313" key="6">
    <source>
        <dbReference type="Proteomes" id="UP000244649"/>
    </source>
</evidence>
<dbReference type="Pfam" id="PF03575">
    <property type="entry name" value="Peptidase_S51"/>
    <property type="match status" value="1"/>
</dbReference>
<dbReference type="GO" id="GO:0008236">
    <property type="term" value="F:serine-type peptidase activity"/>
    <property type="evidence" value="ECO:0007669"/>
    <property type="project" value="UniProtKB-KW"/>
</dbReference>
<dbReference type="RefSeq" id="WP_116537102.1">
    <property type="nucleotide sequence ID" value="NZ_QDFT01000010.1"/>
</dbReference>
<keyword evidence="3" id="KW-0378">Hydrolase</keyword>
<dbReference type="PANTHER" id="PTHR20842:SF0">
    <property type="entry name" value="ALPHA-ASPARTYL DIPEPTIDASE"/>
    <property type="match status" value="1"/>
</dbReference>
<dbReference type="Proteomes" id="UP000244649">
    <property type="component" value="Unassembled WGS sequence"/>
</dbReference>
<dbReference type="Gene3D" id="3.40.50.880">
    <property type="match status" value="1"/>
</dbReference>
<reference evidence="5 6" key="1">
    <citation type="submission" date="2018-04" db="EMBL/GenBank/DDBJ databases">
        <authorList>
            <person name="Go L.Y."/>
            <person name="Mitchell J.A."/>
        </authorList>
    </citation>
    <scope>NUCLEOTIDE SEQUENCE [LARGE SCALE GENOMIC DNA]</scope>
    <source>
        <strain evidence="5 6">TPD7010</strain>
    </source>
</reference>
<name>A0A2T7WNM3_MICTE</name>
<comment type="similarity">
    <text evidence="1">Belongs to the peptidase S51 family.</text>
</comment>
<keyword evidence="2" id="KW-0645">Protease</keyword>
<evidence type="ECO:0000256" key="3">
    <source>
        <dbReference type="ARBA" id="ARBA00022801"/>
    </source>
</evidence>
<dbReference type="PANTHER" id="PTHR20842">
    <property type="entry name" value="PROTEASE S51 ALPHA-ASPARTYL DIPEPTIDASE"/>
    <property type="match status" value="1"/>
</dbReference>
<dbReference type="GO" id="GO:0006508">
    <property type="term" value="P:proteolysis"/>
    <property type="evidence" value="ECO:0007669"/>
    <property type="project" value="UniProtKB-KW"/>
</dbReference>
<protein>
    <submittedName>
        <fullName evidence="5">Peptidase S51 dipeptidase E</fullName>
    </submittedName>
</protein>
<dbReference type="AlphaFoldDB" id="A0A2T7WNM3"/>
<evidence type="ECO:0000256" key="2">
    <source>
        <dbReference type="ARBA" id="ARBA00022670"/>
    </source>
</evidence>
<dbReference type="InterPro" id="IPR029062">
    <property type="entry name" value="Class_I_gatase-like"/>
</dbReference>